<evidence type="ECO:0000313" key="2">
    <source>
        <dbReference type="EMBL" id="RMX67815.1"/>
    </source>
</evidence>
<comment type="caution">
    <text evidence="2">The sequence shown here is derived from an EMBL/GenBank/DDBJ whole genome shotgun (WGS) entry which is preliminary data.</text>
</comment>
<organism evidence="2 3">
    <name type="scientific">Peronospora effusa</name>
    <dbReference type="NCBI Taxonomy" id="542832"/>
    <lineage>
        <taxon>Eukaryota</taxon>
        <taxon>Sar</taxon>
        <taxon>Stramenopiles</taxon>
        <taxon>Oomycota</taxon>
        <taxon>Peronosporomycetes</taxon>
        <taxon>Peronosporales</taxon>
        <taxon>Peronosporaceae</taxon>
        <taxon>Peronospora</taxon>
    </lineage>
</organism>
<evidence type="ECO:0000256" key="1">
    <source>
        <dbReference type="SAM" id="MobiDB-lite"/>
    </source>
</evidence>
<gene>
    <name evidence="2" type="ORF">DD238_000473</name>
</gene>
<name>A0A3M6VLI6_9STRA</name>
<reference evidence="2 3" key="1">
    <citation type="submission" date="2018-06" db="EMBL/GenBank/DDBJ databases">
        <title>Comparative genomics of downy mildews reveals potential adaptations to biotrophy.</title>
        <authorList>
            <person name="Fletcher K."/>
            <person name="Klosterman S.J."/>
            <person name="Derevnina L."/>
            <person name="Martin F."/>
            <person name="Koike S."/>
            <person name="Reyes Chin-Wo S."/>
            <person name="Mou B."/>
            <person name="Michelmore R."/>
        </authorList>
    </citation>
    <scope>NUCLEOTIDE SEQUENCE [LARGE SCALE GENOMIC DNA]</scope>
    <source>
        <strain evidence="2 3">R14</strain>
    </source>
</reference>
<feature type="region of interest" description="Disordered" evidence="1">
    <location>
        <begin position="33"/>
        <end position="98"/>
    </location>
</feature>
<keyword evidence="3" id="KW-1185">Reference proteome</keyword>
<evidence type="ECO:0000313" key="3">
    <source>
        <dbReference type="Proteomes" id="UP000282087"/>
    </source>
</evidence>
<dbReference type="AlphaFoldDB" id="A0A3M6VLI6"/>
<dbReference type="VEuPathDB" id="FungiDB:DD237_000688"/>
<proteinExistence type="predicted"/>
<protein>
    <submittedName>
        <fullName evidence="2">Uncharacterized protein</fullName>
    </submittedName>
</protein>
<dbReference type="Proteomes" id="UP000282087">
    <property type="component" value="Unassembled WGS sequence"/>
</dbReference>
<dbReference type="EMBL" id="QLLG01000157">
    <property type="protein sequence ID" value="RMX67815.1"/>
    <property type="molecule type" value="Genomic_DNA"/>
</dbReference>
<sequence length="98" mass="10596">MLSFELTTTIDALMTNDAIDDFDARLQHDNSVWEDENATSDTKSVAAKPSTLYRSGDEKSSTKPSSLKGKDARSIPSSKRMLLQASNRPSEVSAGQSG</sequence>
<accession>A0A3M6VLI6</accession>
<feature type="compositionally biased region" description="Polar residues" evidence="1">
    <location>
        <begin position="84"/>
        <end position="98"/>
    </location>
</feature>